<dbReference type="OrthoDB" id="4015904at2759"/>
<protein>
    <submittedName>
        <fullName evidence="1">Uncharacterized protein</fullName>
    </submittedName>
</protein>
<dbReference type="InterPro" id="IPR054415">
    <property type="entry name" value="SPO24"/>
</dbReference>
<name>A0A9W4TRK0_9ASCO</name>
<evidence type="ECO:0000313" key="2">
    <source>
        <dbReference type="Proteomes" id="UP001152885"/>
    </source>
</evidence>
<dbReference type="Proteomes" id="UP001152885">
    <property type="component" value="Unassembled WGS sequence"/>
</dbReference>
<sequence length="90" mass="10087">MLQQQQQFLTLSSEVSEPFIIPNISPVSSPKLQAKKLTGVFTTNNKKPEMGDVEKVTPLKVIEEDEPYLNNENDDATLISTRNLSIIDLN</sequence>
<proteinExistence type="predicted"/>
<organism evidence="1 2">
    <name type="scientific">Candida verbasci</name>
    <dbReference type="NCBI Taxonomy" id="1227364"/>
    <lineage>
        <taxon>Eukaryota</taxon>
        <taxon>Fungi</taxon>
        <taxon>Dikarya</taxon>
        <taxon>Ascomycota</taxon>
        <taxon>Saccharomycotina</taxon>
        <taxon>Pichiomycetes</taxon>
        <taxon>Debaryomycetaceae</taxon>
        <taxon>Candida/Lodderomyces clade</taxon>
        <taxon>Candida</taxon>
    </lineage>
</organism>
<keyword evidence="2" id="KW-1185">Reference proteome</keyword>
<accession>A0A9W4TRK0</accession>
<reference evidence="1" key="1">
    <citation type="submission" date="2022-12" db="EMBL/GenBank/DDBJ databases">
        <authorList>
            <person name="Brejova B."/>
        </authorList>
    </citation>
    <scope>NUCLEOTIDE SEQUENCE</scope>
</reference>
<dbReference type="AlphaFoldDB" id="A0A9W4TRK0"/>
<dbReference type="EMBL" id="CANTUO010000001">
    <property type="protein sequence ID" value="CAI5755543.1"/>
    <property type="molecule type" value="Genomic_DNA"/>
</dbReference>
<dbReference type="Pfam" id="PF22044">
    <property type="entry name" value="SPO24"/>
    <property type="match status" value="1"/>
</dbReference>
<evidence type="ECO:0000313" key="1">
    <source>
        <dbReference type="EMBL" id="CAI5755543.1"/>
    </source>
</evidence>
<comment type="caution">
    <text evidence="1">The sequence shown here is derived from an EMBL/GenBank/DDBJ whole genome shotgun (WGS) entry which is preliminary data.</text>
</comment>
<gene>
    <name evidence="1" type="ORF">CANVERA_P0059</name>
</gene>